<gene>
    <name evidence="22" type="ORF">ACAOBT_LOCUS5254</name>
</gene>
<keyword evidence="10 20" id="KW-0430">Lectin</keyword>
<evidence type="ECO:0000256" key="2">
    <source>
        <dbReference type="ARBA" id="ARBA00004323"/>
    </source>
</evidence>
<comment type="subcellular location">
    <subcellularLocation>
        <location evidence="2 20">Golgi apparatus membrane</location>
        <topology evidence="2 20">Single-pass type II membrane protein</topology>
    </subcellularLocation>
</comment>
<accession>A0A9P0K069</accession>
<organism evidence="22 23">
    <name type="scientific">Acanthoscelides obtectus</name>
    <name type="common">Bean weevil</name>
    <name type="synonym">Bruchus obtectus</name>
    <dbReference type="NCBI Taxonomy" id="200917"/>
    <lineage>
        <taxon>Eukaryota</taxon>
        <taxon>Metazoa</taxon>
        <taxon>Ecdysozoa</taxon>
        <taxon>Arthropoda</taxon>
        <taxon>Hexapoda</taxon>
        <taxon>Insecta</taxon>
        <taxon>Pterygota</taxon>
        <taxon>Neoptera</taxon>
        <taxon>Endopterygota</taxon>
        <taxon>Coleoptera</taxon>
        <taxon>Polyphaga</taxon>
        <taxon>Cucujiformia</taxon>
        <taxon>Chrysomeloidea</taxon>
        <taxon>Chrysomelidae</taxon>
        <taxon>Bruchinae</taxon>
        <taxon>Bruchini</taxon>
        <taxon>Acanthoscelides</taxon>
    </lineage>
</organism>
<dbReference type="InterPro" id="IPR029044">
    <property type="entry name" value="Nucleotide-diphossugar_trans"/>
</dbReference>
<comment type="caution">
    <text evidence="22">The sequence shown here is derived from an EMBL/GenBank/DDBJ whole genome shotgun (WGS) entry which is preliminary data.</text>
</comment>
<dbReference type="Gene3D" id="2.80.10.50">
    <property type="match status" value="1"/>
</dbReference>
<keyword evidence="11" id="KW-0735">Signal-anchor</keyword>
<keyword evidence="17 20" id="KW-0464">Manganese</keyword>
<evidence type="ECO:0000256" key="17">
    <source>
        <dbReference type="ARBA" id="ARBA00023211"/>
    </source>
</evidence>
<dbReference type="SUPFAM" id="SSF50370">
    <property type="entry name" value="Ricin B-like lectins"/>
    <property type="match status" value="1"/>
</dbReference>
<dbReference type="InterPro" id="IPR035992">
    <property type="entry name" value="Ricin_B-like_lectins"/>
</dbReference>
<evidence type="ECO:0000256" key="7">
    <source>
        <dbReference type="ARBA" id="ARBA00022679"/>
    </source>
</evidence>
<evidence type="ECO:0000256" key="4">
    <source>
        <dbReference type="ARBA" id="ARBA00005680"/>
    </source>
</evidence>
<keyword evidence="7 20" id="KW-0808">Transferase</keyword>
<name>A0A9P0K069_ACAOB</name>
<feature type="transmembrane region" description="Helical" evidence="20">
    <location>
        <begin position="7"/>
        <end position="29"/>
    </location>
</feature>
<dbReference type="InterPro" id="IPR000772">
    <property type="entry name" value="Ricin_B_lectin"/>
</dbReference>
<dbReference type="GO" id="GO:0000139">
    <property type="term" value="C:Golgi membrane"/>
    <property type="evidence" value="ECO:0007669"/>
    <property type="project" value="UniProtKB-SubCell"/>
</dbReference>
<keyword evidence="16" id="KW-0325">Glycoprotein</keyword>
<comment type="similarity">
    <text evidence="4 20">Belongs to the glycosyltransferase 2 family. GalNAc-T subfamily.</text>
</comment>
<keyword evidence="9" id="KW-0479">Metal-binding</keyword>
<dbReference type="EC" id="2.4.1.-" evidence="20"/>
<evidence type="ECO:0000313" key="23">
    <source>
        <dbReference type="Proteomes" id="UP001152888"/>
    </source>
</evidence>
<keyword evidence="13 20" id="KW-0333">Golgi apparatus</keyword>
<evidence type="ECO:0000256" key="3">
    <source>
        <dbReference type="ARBA" id="ARBA00004922"/>
    </source>
</evidence>
<evidence type="ECO:0000313" key="22">
    <source>
        <dbReference type="EMBL" id="CAH1963542.1"/>
    </source>
</evidence>
<dbReference type="GO" id="GO:0004653">
    <property type="term" value="F:polypeptide N-acetylgalactosaminyltransferase activity"/>
    <property type="evidence" value="ECO:0007669"/>
    <property type="project" value="UniProtKB-EC"/>
</dbReference>
<keyword evidence="14 20" id="KW-0472">Membrane</keyword>
<comment type="catalytic activity">
    <reaction evidence="19">
        <text>L-seryl-[protein] + UDP-N-acetyl-alpha-D-galactosamine = a 3-O-[N-acetyl-alpha-D-galactosaminyl]-L-seryl-[protein] + UDP + H(+)</text>
        <dbReference type="Rhea" id="RHEA:23956"/>
        <dbReference type="Rhea" id="RHEA-COMP:9863"/>
        <dbReference type="Rhea" id="RHEA-COMP:12788"/>
        <dbReference type="ChEBI" id="CHEBI:15378"/>
        <dbReference type="ChEBI" id="CHEBI:29999"/>
        <dbReference type="ChEBI" id="CHEBI:53604"/>
        <dbReference type="ChEBI" id="CHEBI:58223"/>
        <dbReference type="ChEBI" id="CHEBI:67138"/>
        <dbReference type="EC" id="2.4.1.41"/>
    </reaction>
</comment>
<dbReference type="Pfam" id="PF00652">
    <property type="entry name" value="Ricin_B_lectin"/>
    <property type="match status" value="1"/>
</dbReference>
<dbReference type="OrthoDB" id="6159198at2759"/>
<comment type="catalytic activity">
    <reaction evidence="18">
        <text>L-threonyl-[protein] + UDP-N-acetyl-alpha-D-galactosamine = a 3-O-[N-acetyl-alpha-D-galactosaminyl]-L-threonyl-[protein] + UDP + H(+)</text>
        <dbReference type="Rhea" id="RHEA:52424"/>
        <dbReference type="Rhea" id="RHEA-COMP:11060"/>
        <dbReference type="Rhea" id="RHEA-COMP:11689"/>
        <dbReference type="ChEBI" id="CHEBI:15378"/>
        <dbReference type="ChEBI" id="CHEBI:30013"/>
        <dbReference type="ChEBI" id="CHEBI:58223"/>
        <dbReference type="ChEBI" id="CHEBI:67138"/>
        <dbReference type="ChEBI" id="CHEBI:87075"/>
        <dbReference type="EC" id="2.4.1.41"/>
    </reaction>
</comment>
<keyword evidence="8 20" id="KW-0812">Transmembrane</keyword>
<evidence type="ECO:0000256" key="15">
    <source>
        <dbReference type="ARBA" id="ARBA00023157"/>
    </source>
</evidence>
<dbReference type="FunFam" id="3.90.550.10:FF:000029">
    <property type="entry name" value="Polypeptide N-acetylgalactosaminyltransferase"/>
    <property type="match status" value="1"/>
</dbReference>
<evidence type="ECO:0000256" key="5">
    <source>
        <dbReference type="ARBA" id="ARBA00012644"/>
    </source>
</evidence>
<evidence type="ECO:0000256" key="20">
    <source>
        <dbReference type="RuleBase" id="RU361242"/>
    </source>
</evidence>
<evidence type="ECO:0000256" key="1">
    <source>
        <dbReference type="ARBA" id="ARBA00001936"/>
    </source>
</evidence>
<keyword evidence="23" id="KW-1185">Reference proteome</keyword>
<evidence type="ECO:0000256" key="10">
    <source>
        <dbReference type="ARBA" id="ARBA00022734"/>
    </source>
</evidence>
<evidence type="ECO:0000259" key="21">
    <source>
        <dbReference type="SMART" id="SM00458"/>
    </source>
</evidence>
<feature type="domain" description="Ricin B lectin" evidence="21">
    <location>
        <begin position="453"/>
        <end position="580"/>
    </location>
</feature>
<evidence type="ECO:0000256" key="11">
    <source>
        <dbReference type="ARBA" id="ARBA00022968"/>
    </source>
</evidence>
<dbReference type="InterPro" id="IPR045885">
    <property type="entry name" value="GalNAc-T"/>
</dbReference>
<keyword evidence="12 20" id="KW-1133">Transmembrane helix</keyword>
<evidence type="ECO:0000256" key="18">
    <source>
        <dbReference type="ARBA" id="ARBA00050905"/>
    </source>
</evidence>
<dbReference type="GO" id="GO:0006493">
    <property type="term" value="P:protein O-linked glycosylation"/>
    <property type="evidence" value="ECO:0007669"/>
    <property type="project" value="TreeGrafter"/>
</dbReference>
<dbReference type="GO" id="GO:0030246">
    <property type="term" value="F:carbohydrate binding"/>
    <property type="evidence" value="ECO:0007669"/>
    <property type="project" value="UniProtKB-KW"/>
</dbReference>
<dbReference type="PANTHER" id="PTHR11675:SF134">
    <property type="entry name" value="N-ACETYLGALACTOSAMINYLTRANSFERASE 4-RELATED"/>
    <property type="match status" value="1"/>
</dbReference>
<dbReference type="AlphaFoldDB" id="A0A9P0K069"/>
<dbReference type="SMART" id="SM00458">
    <property type="entry name" value="RICIN"/>
    <property type="match status" value="1"/>
</dbReference>
<dbReference type="GO" id="GO:0046872">
    <property type="term" value="F:metal ion binding"/>
    <property type="evidence" value="ECO:0007669"/>
    <property type="project" value="UniProtKB-KW"/>
</dbReference>
<comment type="pathway">
    <text evidence="3 20">Protein modification; protein glycosylation.</text>
</comment>
<dbReference type="InterPro" id="IPR001173">
    <property type="entry name" value="Glyco_trans_2-like"/>
</dbReference>
<keyword evidence="15 20" id="KW-1015">Disulfide bond</keyword>
<protein>
    <recommendedName>
        <fullName evidence="5 20">Polypeptide N-acetylgalactosaminyltransferase</fullName>
        <ecNumber evidence="20">2.4.1.-</ecNumber>
    </recommendedName>
    <alternativeName>
        <fullName evidence="20">Protein-UDP acetylgalactosaminyltransferase</fullName>
    </alternativeName>
</protein>
<proteinExistence type="inferred from homology"/>
<evidence type="ECO:0000256" key="14">
    <source>
        <dbReference type="ARBA" id="ARBA00023136"/>
    </source>
</evidence>
<dbReference type="Pfam" id="PF00535">
    <property type="entry name" value="Glycos_transf_2"/>
    <property type="match status" value="1"/>
</dbReference>
<evidence type="ECO:0000256" key="6">
    <source>
        <dbReference type="ARBA" id="ARBA00022676"/>
    </source>
</evidence>
<keyword evidence="6 20" id="KW-0328">Glycosyltransferase</keyword>
<dbReference type="Gene3D" id="3.90.550.10">
    <property type="entry name" value="Spore Coat Polysaccharide Biosynthesis Protein SpsA, Chain A"/>
    <property type="match status" value="1"/>
</dbReference>
<evidence type="ECO:0000256" key="19">
    <source>
        <dbReference type="ARBA" id="ARBA00052209"/>
    </source>
</evidence>
<dbReference type="SUPFAM" id="SSF53448">
    <property type="entry name" value="Nucleotide-diphospho-sugar transferases"/>
    <property type="match status" value="1"/>
</dbReference>
<dbReference type="CDD" id="cd23439">
    <property type="entry name" value="beta-trefoil_Ricin_GALNT10-like"/>
    <property type="match status" value="1"/>
</dbReference>
<evidence type="ECO:0000256" key="16">
    <source>
        <dbReference type="ARBA" id="ARBA00023180"/>
    </source>
</evidence>
<dbReference type="PANTHER" id="PTHR11675">
    <property type="entry name" value="N-ACETYLGALACTOSAMINYLTRANSFERASE"/>
    <property type="match status" value="1"/>
</dbReference>
<evidence type="ECO:0000256" key="9">
    <source>
        <dbReference type="ARBA" id="ARBA00022723"/>
    </source>
</evidence>
<dbReference type="Proteomes" id="UP001152888">
    <property type="component" value="Unassembled WGS sequence"/>
</dbReference>
<dbReference type="EMBL" id="CAKOFQ010006708">
    <property type="protein sequence ID" value="CAH1963542.1"/>
    <property type="molecule type" value="Genomic_DNA"/>
</dbReference>
<evidence type="ECO:0000256" key="13">
    <source>
        <dbReference type="ARBA" id="ARBA00023034"/>
    </source>
</evidence>
<comment type="cofactor">
    <cofactor evidence="1 20">
        <name>Mn(2+)</name>
        <dbReference type="ChEBI" id="CHEBI:29035"/>
    </cofactor>
</comment>
<evidence type="ECO:0000256" key="12">
    <source>
        <dbReference type="ARBA" id="ARBA00022989"/>
    </source>
</evidence>
<dbReference type="PROSITE" id="PS50231">
    <property type="entry name" value="RICIN_B_LECTIN"/>
    <property type="match status" value="1"/>
</dbReference>
<dbReference type="FunFam" id="2.80.10.50:FF:000011">
    <property type="entry name" value="Polypeptide N-acetylgalactosaminyltransferase"/>
    <property type="match status" value="1"/>
</dbReference>
<dbReference type="CDD" id="cd02510">
    <property type="entry name" value="pp-GalNAc-T"/>
    <property type="match status" value="1"/>
</dbReference>
<evidence type="ECO:0000256" key="8">
    <source>
        <dbReference type="ARBA" id="ARBA00022692"/>
    </source>
</evidence>
<sequence length="596" mass="68560">MKRNTKSLLKFFLLSAVTVLITVLIFRIFKSVNYVEQAHLVGLIHGAQPEESQHVNHIDNEKIDWHDLERIRRDALRKGLGEQGAPAYLSPTEMKNYDELYKVNGFNAALSDKIALDRAVPDIRHRGCKTKKYLKNLPSVSVIVPFHNEHWTTLLRTVVSVINRSPPQILKEIILVDDASTKPFSRKPLDDYLAANLTKSRVIHLPERSGLIRARLAGAREATSDVLIFLDSHTEANINWLPPLLEPIAQDYKTCVCPFIDVIQFETFQYRSQDEGARGAFDWEFFYKRLPLLAEDLKHPTEPFKSPIMAGGLFAISRKFFWELGGYDEGLDIWGGEQYELSFKIWQCGGQMVDAPCSRVGHIYRKFSPFPNPGKGDFVGRNYRRVAEVWMDEYAQYLYKRRPHYKQIDPGDLTEQKALRERLKCKPFKWFMEHIAFDLPLKYPPIEPGDFGTGEIRNLGAPEFCVDAMFKGKDQVVGIAECVSDTKKVGEQNFSLTWHKDIRPKGKSMCLDVSDPNDKADVVLFPCHGMKGNQYWKYDVEKQWFVHGGNMRCLDCDPGQKRLYVRACDMDSKTQKWRLENVNLTMISNWDNIGVA</sequence>
<reference evidence="22" key="1">
    <citation type="submission" date="2022-03" db="EMBL/GenBank/DDBJ databases">
        <authorList>
            <person name="Sayadi A."/>
        </authorList>
    </citation>
    <scope>NUCLEOTIDE SEQUENCE</scope>
</reference>